<dbReference type="Proteomes" id="UP000297280">
    <property type="component" value="Unassembled WGS sequence"/>
</dbReference>
<dbReference type="AlphaFoldDB" id="A0A4Z1L0R3"/>
<feature type="region of interest" description="Disordered" evidence="1">
    <location>
        <begin position="69"/>
        <end position="91"/>
    </location>
</feature>
<protein>
    <submittedName>
        <fullName evidence="2">Uncharacterized protein</fullName>
    </submittedName>
</protein>
<comment type="caution">
    <text evidence="2">The sequence shown here is derived from an EMBL/GenBank/DDBJ whole genome shotgun (WGS) entry which is preliminary data.</text>
</comment>
<accession>A0A4Z1L0R3</accession>
<keyword evidence="3" id="KW-1185">Reference proteome</keyword>
<proteinExistence type="predicted"/>
<organism evidence="2 3">
    <name type="scientific">Botrytis porri</name>
    <dbReference type="NCBI Taxonomy" id="87229"/>
    <lineage>
        <taxon>Eukaryota</taxon>
        <taxon>Fungi</taxon>
        <taxon>Dikarya</taxon>
        <taxon>Ascomycota</taxon>
        <taxon>Pezizomycotina</taxon>
        <taxon>Leotiomycetes</taxon>
        <taxon>Helotiales</taxon>
        <taxon>Sclerotiniaceae</taxon>
        <taxon>Botrytis</taxon>
    </lineage>
</organism>
<gene>
    <name evidence="2" type="ORF">BPOR_0067g00300</name>
</gene>
<reference evidence="2 3" key="1">
    <citation type="submission" date="2017-12" db="EMBL/GenBank/DDBJ databases">
        <title>Comparative genomics of Botrytis spp.</title>
        <authorList>
            <person name="Valero-Jimenez C.A."/>
            <person name="Tapia P."/>
            <person name="Veloso J."/>
            <person name="Silva-Moreno E."/>
            <person name="Staats M."/>
            <person name="Valdes J.H."/>
            <person name="Van Kan J.A.L."/>
        </authorList>
    </citation>
    <scope>NUCLEOTIDE SEQUENCE [LARGE SCALE GENOMIC DNA]</scope>
    <source>
        <strain evidence="2 3">MUCL3349</strain>
    </source>
</reference>
<evidence type="ECO:0000256" key="1">
    <source>
        <dbReference type="SAM" id="MobiDB-lite"/>
    </source>
</evidence>
<evidence type="ECO:0000313" key="3">
    <source>
        <dbReference type="Proteomes" id="UP000297280"/>
    </source>
</evidence>
<sequence length="109" mass="12445">MTTLDEATSELKGMLEKCMTDDSVYIFENALQPFILNHGLSTFDNRFIETTKILPEFSIGSEHMVTTRTSSQSRTIYDDPSCQQSNFNATKDISSYKPKQVLEPLQRQI</sequence>
<name>A0A4Z1L0R3_9HELO</name>
<evidence type="ECO:0000313" key="2">
    <source>
        <dbReference type="EMBL" id="TGO90388.1"/>
    </source>
</evidence>
<dbReference type="EMBL" id="PQXO01000067">
    <property type="protein sequence ID" value="TGO90388.1"/>
    <property type="molecule type" value="Genomic_DNA"/>
</dbReference>